<dbReference type="NCBIfam" id="TIGR01560">
    <property type="entry name" value="put_DNA_pack"/>
    <property type="match status" value="1"/>
</dbReference>
<dbReference type="AlphaFoldDB" id="A0AAI9MTB8"/>
<organism evidence="1">
    <name type="scientific">Morganella morganii</name>
    <name type="common">Proteus morganii</name>
    <dbReference type="NCBI Taxonomy" id="582"/>
    <lineage>
        <taxon>Bacteria</taxon>
        <taxon>Pseudomonadati</taxon>
        <taxon>Pseudomonadota</taxon>
        <taxon>Gammaproteobacteria</taxon>
        <taxon>Enterobacterales</taxon>
        <taxon>Morganellaceae</taxon>
        <taxon>Morganella</taxon>
    </lineage>
</organism>
<accession>A0AAI9MTB8</accession>
<proteinExistence type="predicted"/>
<comment type="caution">
    <text evidence="1">The sequence shown here is derived from an EMBL/GenBank/DDBJ whole genome shotgun (WGS) entry which is preliminary data.</text>
</comment>
<reference evidence="1" key="1">
    <citation type="submission" date="2024-02" db="EMBL/GenBank/DDBJ databases">
        <authorList>
            <consortium name="Clinical and Environmental Microbiology Branch: Whole genome sequencing antimicrobial resistance pathogens in the healthcare setting"/>
        </authorList>
    </citation>
    <scope>NUCLEOTIDE SEQUENCE</scope>
    <source>
        <strain evidence="1">2023KU-00017</strain>
    </source>
</reference>
<dbReference type="CDD" id="cd08054">
    <property type="entry name" value="gp6"/>
    <property type="match status" value="1"/>
</dbReference>
<dbReference type="InterPro" id="IPR006450">
    <property type="entry name" value="Phage_HK97_gp6-like"/>
</dbReference>
<protein>
    <submittedName>
        <fullName evidence="1">Phage gp6-like head-tail connector protein</fullName>
    </submittedName>
</protein>
<dbReference type="InterPro" id="IPR021146">
    <property type="entry name" value="Phage_gp6-like_head-tail"/>
</dbReference>
<sequence>MPLPTIEELKRQCYIDGDHDNDLLQQFLSAAVSEVERVTNRRLYEEKTDKDDPGALFLSTDIELRLRQMVGFWYENREGQSLPDSLYRHLRDYRRRP</sequence>
<gene>
    <name evidence="1" type="ORF">PN925_002535</name>
</gene>
<dbReference type="Gene3D" id="1.10.3230.30">
    <property type="entry name" value="Phage gp6-like head-tail connector protein"/>
    <property type="match status" value="1"/>
</dbReference>
<name>A0AAI9MTB8_MORMO</name>
<dbReference type="RefSeq" id="WP_072870548.1">
    <property type="nucleotide sequence ID" value="NZ_CP048806.1"/>
</dbReference>
<dbReference type="EMBL" id="ABKJEP030000035">
    <property type="protein sequence ID" value="EMO9457152.1"/>
    <property type="molecule type" value="Genomic_DNA"/>
</dbReference>
<dbReference type="Pfam" id="PF05135">
    <property type="entry name" value="Phage_connect_1"/>
    <property type="match status" value="1"/>
</dbReference>
<evidence type="ECO:0000313" key="1">
    <source>
        <dbReference type="EMBL" id="EMO9457152.1"/>
    </source>
</evidence>